<proteinExistence type="predicted"/>
<protein>
    <submittedName>
        <fullName evidence="1">Uncharacterized protein</fullName>
    </submittedName>
</protein>
<sequence length="182" mass="18915">SEDKNKMAIVVNDDALKAEVEAALDAAVNTPAEAATVWFEPGSLPSFIDTSKTDVLSNPLTSTLPGGVTTAIASEVTDLIADNALQSTRFRRAHAGRIGGPDHGINVTALTSAFELNFAEFGTIGADFNIEAGDNIDASNIIAAGASIAALLVTHRTASSVIDVQVCHSSCHVSCHSNRARR</sequence>
<reference evidence="1" key="1">
    <citation type="journal article" date="2015" name="Nature">
        <title>Complex archaea that bridge the gap between prokaryotes and eukaryotes.</title>
        <authorList>
            <person name="Spang A."/>
            <person name="Saw J.H."/>
            <person name="Jorgensen S.L."/>
            <person name="Zaremba-Niedzwiedzka K."/>
            <person name="Martijn J."/>
            <person name="Lind A.E."/>
            <person name="van Eijk R."/>
            <person name="Schleper C."/>
            <person name="Guy L."/>
            <person name="Ettema T.J."/>
        </authorList>
    </citation>
    <scope>NUCLEOTIDE SEQUENCE</scope>
</reference>
<accession>A0A0F9PFT2</accession>
<gene>
    <name evidence="1" type="ORF">LCGC14_0848390</name>
</gene>
<name>A0A0F9PFT2_9ZZZZ</name>
<organism evidence="1">
    <name type="scientific">marine sediment metagenome</name>
    <dbReference type="NCBI Taxonomy" id="412755"/>
    <lineage>
        <taxon>unclassified sequences</taxon>
        <taxon>metagenomes</taxon>
        <taxon>ecological metagenomes</taxon>
    </lineage>
</organism>
<feature type="non-terminal residue" evidence="1">
    <location>
        <position position="1"/>
    </location>
</feature>
<dbReference type="AlphaFoldDB" id="A0A0F9PFT2"/>
<comment type="caution">
    <text evidence="1">The sequence shown here is derived from an EMBL/GenBank/DDBJ whole genome shotgun (WGS) entry which is preliminary data.</text>
</comment>
<evidence type="ECO:0000313" key="1">
    <source>
        <dbReference type="EMBL" id="KKN29004.1"/>
    </source>
</evidence>
<dbReference type="EMBL" id="LAZR01002518">
    <property type="protein sequence ID" value="KKN29004.1"/>
    <property type="molecule type" value="Genomic_DNA"/>
</dbReference>